<keyword evidence="2 8" id="KW-0812">Transmembrane</keyword>
<evidence type="ECO:0008006" key="13">
    <source>
        <dbReference type="Google" id="ProtNLM"/>
    </source>
</evidence>
<evidence type="ECO:0000313" key="12">
    <source>
        <dbReference type="Proteomes" id="UP001501468"/>
    </source>
</evidence>
<dbReference type="RefSeq" id="WP_344941922.1">
    <property type="nucleotide sequence ID" value="NZ_BAABDC010000001.1"/>
</dbReference>
<keyword evidence="6" id="KW-0325">Glycoprotein</keyword>
<keyword evidence="12" id="KW-1185">Reference proteome</keyword>
<protein>
    <recommendedName>
        <fullName evidence="13">TM2 domain-containing protein</fullName>
    </recommendedName>
</protein>
<evidence type="ECO:0000256" key="8">
    <source>
        <dbReference type="SAM" id="Phobius"/>
    </source>
</evidence>
<proteinExistence type="predicted"/>
<dbReference type="EMBL" id="BAABDC010000001">
    <property type="protein sequence ID" value="GAA3694105.1"/>
    <property type="molecule type" value="Genomic_DNA"/>
</dbReference>
<evidence type="ECO:0000256" key="6">
    <source>
        <dbReference type="ARBA" id="ARBA00023180"/>
    </source>
</evidence>
<evidence type="ECO:0000256" key="5">
    <source>
        <dbReference type="ARBA" id="ARBA00023136"/>
    </source>
</evidence>
<feature type="transmembrane region" description="Helical" evidence="8">
    <location>
        <begin position="102"/>
        <end position="125"/>
    </location>
</feature>
<dbReference type="Proteomes" id="UP001501468">
    <property type="component" value="Unassembled WGS sequence"/>
</dbReference>
<feature type="domain" description="TM2" evidence="9">
    <location>
        <begin position="73"/>
        <end position="121"/>
    </location>
</feature>
<evidence type="ECO:0000256" key="7">
    <source>
        <dbReference type="SAM" id="MobiDB-lite"/>
    </source>
</evidence>
<keyword evidence="3" id="KW-0732">Signal</keyword>
<dbReference type="PANTHER" id="PTHR21016:SF7">
    <property type="entry name" value="TM2 DOMAIN-CONTAINING PROTEIN 3"/>
    <property type="match status" value="1"/>
</dbReference>
<dbReference type="Pfam" id="PF10708">
    <property type="entry name" value="DUF2510"/>
    <property type="match status" value="1"/>
</dbReference>
<dbReference type="PANTHER" id="PTHR21016">
    <property type="entry name" value="BETA-AMYLOID BINDING PROTEIN-RELATED"/>
    <property type="match status" value="1"/>
</dbReference>
<evidence type="ECO:0000256" key="3">
    <source>
        <dbReference type="ARBA" id="ARBA00022729"/>
    </source>
</evidence>
<accession>A0ABP7CSY9</accession>
<keyword evidence="4 8" id="KW-1133">Transmembrane helix</keyword>
<dbReference type="InterPro" id="IPR007829">
    <property type="entry name" value="TM2"/>
</dbReference>
<keyword evidence="5 8" id="KW-0472">Membrane</keyword>
<sequence length="139" mass="15051">MTQQPDQTPAAPREIPAGWYPDPEGKPQSRYWDGDSWTDQMGPLLPEPAQAAPSLAAAFVPVSVDAQGLPVSDRSRLAAALLCFFVGVLGVHRFYVGKVGTGILQLLTVGGLGIWALVDLILILVGSFRDKQERLLINW</sequence>
<organism evidence="11 12">
    <name type="scientific">Terrabacter ginsenosidimutans</name>
    <dbReference type="NCBI Taxonomy" id="490575"/>
    <lineage>
        <taxon>Bacteria</taxon>
        <taxon>Bacillati</taxon>
        <taxon>Actinomycetota</taxon>
        <taxon>Actinomycetes</taxon>
        <taxon>Micrococcales</taxon>
        <taxon>Intrasporangiaceae</taxon>
        <taxon>Terrabacter</taxon>
    </lineage>
</organism>
<evidence type="ECO:0000256" key="1">
    <source>
        <dbReference type="ARBA" id="ARBA00004141"/>
    </source>
</evidence>
<feature type="transmembrane region" description="Helical" evidence="8">
    <location>
        <begin position="77"/>
        <end position="96"/>
    </location>
</feature>
<gene>
    <name evidence="11" type="ORF">GCM10022399_08270</name>
</gene>
<feature type="region of interest" description="Disordered" evidence="7">
    <location>
        <begin position="1"/>
        <end position="37"/>
    </location>
</feature>
<evidence type="ECO:0000313" key="11">
    <source>
        <dbReference type="EMBL" id="GAA3694105.1"/>
    </source>
</evidence>
<dbReference type="Pfam" id="PF05154">
    <property type="entry name" value="TM2"/>
    <property type="match status" value="1"/>
</dbReference>
<name>A0ABP7CSY9_9MICO</name>
<dbReference type="InterPro" id="IPR018929">
    <property type="entry name" value="DUF2510"/>
</dbReference>
<comment type="caution">
    <text evidence="11">The sequence shown here is derived from an EMBL/GenBank/DDBJ whole genome shotgun (WGS) entry which is preliminary data.</text>
</comment>
<comment type="subcellular location">
    <subcellularLocation>
        <location evidence="1">Membrane</location>
        <topology evidence="1">Multi-pass membrane protein</topology>
    </subcellularLocation>
</comment>
<evidence type="ECO:0000256" key="2">
    <source>
        <dbReference type="ARBA" id="ARBA00022692"/>
    </source>
</evidence>
<evidence type="ECO:0000256" key="4">
    <source>
        <dbReference type="ARBA" id="ARBA00022989"/>
    </source>
</evidence>
<evidence type="ECO:0000259" key="10">
    <source>
        <dbReference type="Pfam" id="PF10708"/>
    </source>
</evidence>
<feature type="domain" description="DUF2510" evidence="10">
    <location>
        <begin position="17"/>
        <end position="49"/>
    </location>
</feature>
<reference evidence="12" key="1">
    <citation type="journal article" date="2019" name="Int. J. Syst. Evol. Microbiol.">
        <title>The Global Catalogue of Microorganisms (GCM) 10K type strain sequencing project: providing services to taxonomists for standard genome sequencing and annotation.</title>
        <authorList>
            <consortium name="The Broad Institute Genomics Platform"/>
            <consortium name="The Broad Institute Genome Sequencing Center for Infectious Disease"/>
            <person name="Wu L."/>
            <person name="Ma J."/>
        </authorList>
    </citation>
    <scope>NUCLEOTIDE SEQUENCE [LARGE SCALE GENOMIC DNA]</scope>
    <source>
        <strain evidence="12">JCM 17125</strain>
    </source>
</reference>
<evidence type="ECO:0000259" key="9">
    <source>
        <dbReference type="Pfam" id="PF05154"/>
    </source>
</evidence>
<dbReference type="InterPro" id="IPR050932">
    <property type="entry name" value="TM2D1-3-like"/>
</dbReference>